<sequence>MFVGRKRELKLLEDLYRSKKFEMLIMHGRRRVGKSFLLAHFASLHEKDTVFFTADKGSEANNVRNFCTELKRVLNAGDFLNSLETWQDVYSFIDGAAFSKRVNIIIDEFTYLYNSNPVYDSGLQNAIDRILKKKNIFLILCGSEVSVIEDLFDDSTKPLYGRKTADLKLQPFSYKESKEFFPKYSDEEVLTVYSILGGIPLYLSLFDDSVSIRENVIKNCLSTTGYLYNEIDTLLRMELKETLFYKNILLAINSGASTLNDIKMKVGEDGAKIAKYLNVLQNLGFIKTEIPVGEKGKARNTLYSIDDNYFAFYFRFIYKHLNMLNGLISPEIYYDREFTTESLNGYIGHRFERVCSQFIMEKSYNGELPFFAEQVGRWWGNNPLAKRQEEIDIVAQDENNAILCECKYTEKAFDETELSDLQACAPCIKRDNLYFWIFSRKGVTAGVKKKIKNLGNYKVISIKELFA</sequence>
<reference evidence="4" key="3">
    <citation type="submission" date="2010-08" db="EMBL/GenBank/DDBJ databases">
        <authorList>
            <person name="Durkin A.S."/>
            <person name="Nelson K.E."/>
            <person name="Morrison M."/>
            <person name="Forsberg C.W."/>
            <person name="Wilson D.B."/>
            <person name="Russell J.B."/>
            <person name="Cann I.K.O."/>
            <person name="Mackie R.I."/>
            <person name="White B.A."/>
        </authorList>
    </citation>
    <scope>NUCLEOTIDE SEQUENCE</scope>
    <source>
        <strain evidence="4">S85</strain>
    </source>
</reference>
<dbReference type="SUPFAM" id="SSF52540">
    <property type="entry name" value="P-loop containing nucleoside triphosphate hydrolases"/>
    <property type="match status" value="1"/>
</dbReference>
<dbReference type="PATRIC" id="fig|59374.8.peg.2134"/>
<dbReference type="PANTHER" id="PTHR34704">
    <property type="entry name" value="ATPASE"/>
    <property type="match status" value="1"/>
</dbReference>
<feature type="domain" description="ATPase" evidence="1">
    <location>
        <begin position="2"/>
        <end position="204"/>
    </location>
</feature>
<evidence type="ECO:0000313" key="6">
    <source>
        <dbReference type="Proteomes" id="UP000001497"/>
    </source>
</evidence>
<dbReference type="Gene3D" id="3.40.50.300">
    <property type="entry name" value="P-loop containing nucleotide triphosphate hydrolases"/>
    <property type="match status" value="1"/>
</dbReference>
<dbReference type="InterPro" id="IPR027417">
    <property type="entry name" value="P-loop_NTPase"/>
</dbReference>
<dbReference type="KEGG" id="fsc:FSU_2222"/>
<dbReference type="RefSeq" id="WP_014546396.1">
    <property type="nucleotide sequence ID" value="NC_013410.1"/>
</dbReference>
<evidence type="ECO:0000259" key="2">
    <source>
        <dbReference type="Pfam" id="PF03008"/>
    </source>
</evidence>
<dbReference type="EMBL" id="CP002158">
    <property type="protein sequence ID" value="ADL26317.1"/>
    <property type="molecule type" value="Genomic_DNA"/>
</dbReference>
<dbReference type="GO" id="GO:0005524">
    <property type="term" value="F:ATP binding"/>
    <property type="evidence" value="ECO:0007669"/>
    <property type="project" value="InterPro"/>
</dbReference>
<evidence type="ECO:0000313" key="3">
    <source>
        <dbReference type="EMBL" id="ACX75319.1"/>
    </source>
</evidence>
<dbReference type="PANTHER" id="PTHR34704:SF1">
    <property type="entry name" value="ATPASE"/>
    <property type="match status" value="1"/>
</dbReference>
<dbReference type="InterPro" id="IPR036390">
    <property type="entry name" value="WH_DNA-bd_sf"/>
</dbReference>
<organism evidence="4 5">
    <name type="scientific">Fibrobacter succinogenes (strain ATCC 19169 / S85)</name>
    <dbReference type="NCBI Taxonomy" id="59374"/>
    <lineage>
        <taxon>Bacteria</taxon>
        <taxon>Pseudomonadati</taxon>
        <taxon>Fibrobacterota</taxon>
        <taxon>Fibrobacteria</taxon>
        <taxon>Fibrobacterales</taxon>
        <taxon>Fibrobacteraceae</taxon>
        <taxon>Fibrobacter</taxon>
    </lineage>
</organism>
<keyword evidence="6" id="KW-1185">Reference proteome</keyword>
<name>C9RRY3_FIBSS</name>
<dbReference type="Proteomes" id="UP000000517">
    <property type="component" value="Chromosome"/>
</dbReference>
<dbReference type="OrthoDB" id="9813134at2"/>
<dbReference type="Proteomes" id="UP000001497">
    <property type="component" value="Chromosome"/>
</dbReference>
<gene>
    <name evidence="3" type="ordered locus">Fisuc_1726</name>
    <name evidence="4" type="ordered locus">FSU_2222</name>
</gene>
<dbReference type="SUPFAM" id="SSF52980">
    <property type="entry name" value="Restriction endonuclease-like"/>
    <property type="match status" value="1"/>
</dbReference>
<protein>
    <submittedName>
        <fullName evidence="3 4">ATPase</fullName>
    </submittedName>
</protein>
<evidence type="ECO:0000313" key="4">
    <source>
        <dbReference type="EMBL" id="ADL26317.1"/>
    </source>
</evidence>
<dbReference type="InterPro" id="IPR011579">
    <property type="entry name" value="ATPase_dom"/>
</dbReference>
<evidence type="ECO:0000313" key="5">
    <source>
        <dbReference type="Proteomes" id="UP000000517"/>
    </source>
</evidence>
<dbReference type="AlphaFoldDB" id="C9RRY3"/>
<proteinExistence type="predicted"/>
<reference evidence="3 6" key="1">
    <citation type="submission" date="2009-10" db="EMBL/GenBank/DDBJ databases">
        <title>Complete sequence of Fibrobacter succinogenes subsp. succinogenes S85.</title>
        <authorList>
            <consortium name="US DOE Joint Genome Institute"/>
            <person name="Lucas S."/>
            <person name="Copeland A."/>
            <person name="Lapidus A."/>
            <person name="Glavina del Rio T."/>
            <person name="Tice H."/>
            <person name="Bruce D."/>
            <person name="Goodwin L."/>
            <person name="Pitluck S."/>
            <person name="Chertkov O."/>
            <person name="Detter J.C."/>
            <person name="Han C."/>
            <person name="Tapia R."/>
            <person name="Larimer F."/>
            <person name="Land M."/>
            <person name="Hauser L."/>
            <person name="Kyrpides N."/>
            <person name="Mikhailova N."/>
            <person name="Weimer P.J."/>
            <person name="Stevenson D.M."/>
            <person name="Boyum J."/>
            <person name="Brumm P.I."/>
            <person name="Mead D."/>
        </authorList>
    </citation>
    <scope>NUCLEOTIDE SEQUENCE [LARGE SCALE GENOMIC DNA]</scope>
    <source>
        <strain evidence="6">ATCC 19169 / S85</strain>
        <strain evidence="3">S85</strain>
    </source>
</reference>
<dbReference type="HOGENOM" id="CLU_041137_3_0_0"/>
<dbReference type="EMBL" id="CP001792">
    <property type="protein sequence ID" value="ACX75319.1"/>
    <property type="molecule type" value="Genomic_DNA"/>
</dbReference>
<reference evidence="5" key="2">
    <citation type="submission" date="2010-08" db="EMBL/GenBank/DDBJ databases">
        <title>Complete sequence of Fibrobacter succinogenes subsp. succinogenes S85.</title>
        <authorList>
            <person name="Durkin A.S."/>
            <person name="Nelson K.E."/>
            <person name="Morrison M."/>
            <person name="Forsberg C.W."/>
            <person name="Wilson D.B."/>
            <person name="Russell J.B."/>
            <person name="Cann I.K.O."/>
            <person name="Mackie R.I."/>
            <person name="White B.A."/>
        </authorList>
    </citation>
    <scope>NUCLEOTIDE SEQUENCE [LARGE SCALE GENOMIC DNA]</scope>
    <source>
        <strain evidence="5">ATCC 19169 / S85</strain>
    </source>
</reference>
<dbReference type="eggNOG" id="COG1672">
    <property type="taxonomic scope" value="Bacteria"/>
</dbReference>
<dbReference type="STRING" id="59374.FSU_2222"/>
<dbReference type="Pfam" id="PF01637">
    <property type="entry name" value="ATPase_2"/>
    <property type="match status" value="1"/>
</dbReference>
<dbReference type="Pfam" id="PF03008">
    <property type="entry name" value="DUF234"/>
    <property type="match status" value="1"/>
</dbReference>
<accession>C9RRY3</accession>
<evidence type="ECO:0000259" key="1">
    <source>
        <dbReference type="Pfam" id="PF01637"/>
    </source>
</evidence>
<feature type="domain" description="DUF234" evidence="2">
    <location>
        <begin position="313"/>
        <end position="413"/>
    </location>
</feature>
<dbReference type="InterPro" id="IPR004256">
    <property type="entry name" value="DUF234"/>
</dbReference>
<dbReference type="KEGG" id="fsu:Fisuc_1726"/>
<dbReference type="SUPFAM" id="SSF46785">
    <property type="entry name" value="Winged helix' DNA-binding domain"/>
    <property type="match status" value="1"/>
</dbReference>
<dbReference type="InterPro" id="IPR011335">
    <property type="entry name" value="Restrct_endonuc-II-like"/>
</dbReference>